<organism evidence="7 8">
    <name type="scientific">Kineothrix sedimenti</name>
    <dbReference type="NCBI Taxonomy" id="3123317"/>
    <lineage>
        <taxon>Bacteria</taxon>
        <taxon>Bacillati</taxon>
        <taxon>Bacillota</taxon>
        <taxon>Clostridia</taxon>
        <taxon>Lachnospirales</taxon>
        <taxon>Lachnospiraceae</taxon>
        <taxon>Kineothrix</taxon>
    </lineage>
</organism>
<dbReference type="InterPro" id="IPR006104">
    <property type="entry name" value="Glyco_hydro_2_N"/>
</dbReference>
<dbReference type="InterPro" id="IPR006102">
    <property type="entry name" value="Ig-like_GH2"/>
</dbReference>
<dbReference type="InterPro" id="IPR008979">
    <property type="entry name" value="Galactose-bd-like_sf"/>
</dbReference>
<gene>
    <name evidence="7" type="ORF">V6984_18070</name>
</gene>
<evidence type="ECO:0000256" key="1">
    <source>
        <dbReference type="ARBA" id="ARBA00007401"/>
    </source>
</evidence>
<dbReference type="InterPro" id="IPR051913">
    <property type="entry name" value="GH2_Domain-Containing"/>
</dbReference>
<keyword evidence="3" id="KW-0326">Glycosidase</keyword>
<feature type="domain" description="Glycoside hydrolase family 2 immunoglobulin-like beta-sandwich" evidence="4">
    <location>
        <begin position="204"/>
        <end position="310"/>
    </location>
</feature>
<keyword evidence="2" id="KW-0378">Hydrolase</keyword>
<evidence type="ECO:0000256" key="3">
    <source>
        <dbReference type="ARBA" id="ARBA00023295"/>
    </source>
</evidence>
<evidence type="ECO:0000256" key="2">
    <source>
        <dbReference type="ARBA" id="ARBA00022801"/>
    </source>
</evidence>
<evidence type="ECO:0000259" key="6">
    <source>
        <dbReference type="Pfam" id="PF02837"/>
    </source>
</evidence>
<comment type="similarity">
    <text evidence="1">Belongs to the glycosyl hydrolase 2 family.</text>
</comment>
<name>A0ABZ3ET48_9FIRM</name>
<dbReference type="SUPFAM" id="SSF49785">
    <property type="entry name" value="Galactose-binding domain-like"/>
    <property type="match status" value="1"/>
</dbReference>
<dbReference type="InterPro" id="IPR006103">
    <property type="entry name" value="Glyco_hydro_2_cat"/>
</dbReference>
<feature type="domain" description="Glycosyl hydrolases family 2 sugar binding" evidence="6">
    <location>
        <begin position="98"/>
        <end position="170"/>
    </location>
</feature>
<dbReference type="PANTHER" id="PTHR42732:SF2">
    <property type="entry name" value="BETA-MANNOSIDASE"/>
    <property type="match status" value="1"/>
</dbReference>
<dbReference type="RefSeq" id="WP_342756997.1">
    <property type="nucleotide sequence ID" value="NZ_CP146256.1"/>
</dbReference>
<dbReference type="Gene3D" id="2.60.120.260">
    <property type="entry name" value="Galactose-binding domain-like"/>
    <property type="match status" value="1"/>
</dbReference>
<keyword evidence="8" id="KW-1185">Reference proteome</keyword>
<dbReference type="InterPro" id="IPR013783">
    <property type="entry name" value="Ig-like_fold"/>
</dbReference>
<dbReference type="EMBL" id="CP146256">
    <property type="protein sequence ID" value="XAH73389.1"/>
    <property type="molecule type" value="Genomic_DNA"/>
</dbReference>
<dbReference type="Pfam" id="PF02837">
    <property type="entry name" value="Glyco_hydro_2_N"/>
    <property type="match status" value="1"/>
</dbReference>
<evidence type="ECO:0000313" key="7">
    <source>
        <dbReference type="EMBL" id="XAH73389.1"/>
    </source>
</evidence>
<protein>
    <submittedName>
        <fullName evidence="7">Sugar-binding domain-containing protein</fullName>
    </submittedName>
</protein>
<dbReference type="PANTHER" id="PTHR42732">
    <property type="entry name" value="BETA-GALACTOSIDASE"/>
    <property type="match status" value="1"/>
</dbReference>
<feature type="domain" description="Glycoside hydrolase family 2 catalytic" evidence="5">
    <location>
        <begin position="323"/>
        <end position="494"/>
    </location>
</feature>
<dbReference type="SUPFAM" id="SSF49303">
    <property type="entry name" value="beta-Galactosidase/glucuronidase domain"/>
    <property type="match status" value="1"/>
</dbReference>
<dbReference type="SUPFAM" id="SSF51445">
    <property type="entry name" value="(Trans)glycosidases"/>
    <property type="match status" value="1"/>
</dbReference>
<sequence length="605" mass="69218">MDIIDAARNINKTHEEDILNKLYTKWGEAIDPAHVLEEYPRPQLKRNNYTILNGYWNYAFTTSKDAPDAYDGQILVPFSPESLLSGVERQLQPHEYLWYERTIVCDVPDSCRLILHFGAVDQHTAVYINGDTVCEHHGGYLPFEADITSFLRQGANSLLVRVQDFSDTSHHSRGKQTLKRGGMFYTAQSGIWQTAWMECVPEHYIHKLKITPDYDKGEVSLLLSASGREPLNIRILSNGYCIFDTSYEASSLSSSGESTSSGNHAPSGDYQIAVRAKLSEIHPWSPDSPFLYTLIISYGQDVVESYFAMRTFTTQPDEKGIMRFCLNHKSLFLHGVLDQGYWSDGLYTAPSDEALIYDIRTMQRLGFNMMRKHIKIEAARWYYHCDRLGMIVWQDMVSGGSHYSMPIVCYLPTLFPRFFQKLSDDNYKLFGRHSREGREEWLQECTDTVDYLYNVPSIAVWVPFNEGWGQFDSNAAAKLLKEKDPTRPVDQTSGWFDQGGGDFKSVHNYFRKLKVPKDPRAFVVSEYGGYACHIDGHSSVERIYGYKKFADQEALTKAYHKLIDEELKPLIEKGLCGAVYTQVSDVEEEVNGLLTYDRKVCKLLP</sequence>
<evidence type="ECO:0000259" key="5">
    <source>
        <dbReference type="Pfam" id="PF02836"/>
    </source>
</evidence>
<dbReference type="Gene3D" id="2.60.40.10">
    <property type="entry name" value="Immunoglobulins"/>
    <property type="match status" value="1"/>
</dbReference>
<dbReference type="InterPro" id="IPR036156">
    <property type="entry name" value="Beta-gal/glucu_dom_sf"/>
</dbReference>
<accession>A0ABZ3ET48</accession>
<dbReference type="Proteomes" id="UP001451571">
    <property type="component" value="Chromosome"/>
</dbReference>
<dbReference type="Gene3D" id="3.20.20.80">
    <property type="entry name" value="Glycosidases"/>
    <property type="match status" value="1"/>
</dbReference>
<evidence type="ECO:0000259" key="4">
    <source>
        <dbReference type="Pfam" id="PF00703"/>
    </source>
</evidence>
<dbReference type="Pfam" id="PF00703">
    <property type="entry name" value="Glyco_hydro_2"/>
    <property type="match status" value="1"/>
</dbReference>
<dbReference type="InterPro" id="IPR017853">
    <property type="entry name" value="GH"/>
</dbReference>
<reference evidence="7 8" key="1">
    <citation type="submission" date="2024-02" db="EMBL/GenBank/DDBJ databases">
        <title>Bacterial strain from lacustrine sediment.</title>
        <authorList>
            <person name="Petit C."/>
            <person name="Fadhlaoui K."/>
        </authorList>
    </citation>
    <scope>NUCLEOTIDE SEQUENCE [LARGE SCALE GENOMIC DNA]</scope>
    <source>
        <strain evidence="7 8">IPX-CK</strain>
    </source>
</reference>
<proteinExistence type="inferred from homology"/>
<evidence type="ECO:0000313" key="8">
    <source>
        <dbReference type="Proteomes" id="UP001451571"/>
    </source>
</evidence>
<dbReference type="Pfam" id="PF02836">
    <property type="entry name" value="Glyco_hydro_2_C"/>
    <property type="match status" value="1"/>
</dbReference>